<proteinExistence type="predicted"/>
<protein>
    <submittedName>
        <fullName evidence="1">Uncharacterized protein</fullName>
    </submittedName>
</protein>
<dbReference type="RefSeq" id="WP_069445069.1">
    <property type="nucleotide sequence ID" value="NZ_LPWE01000012.1"/>
</dbReference>
<sequence>MEFYLFRLSLKAKEADFFVKRAPDGSPLTRQDWLRLFFSQKHEFIHYRSKFVFKPETRIGSEDHPHLMFGWIAREMRQYERTPPDEGLEPTEHMSWQAIFTIVDTQNDSQLISMEYNADLGKPKALLESLVREMNHEEGAPFQTQAFPLVSAGSFWQFAEEHGNQIVWLSFDVAAPNMFDDVDDFQKELRALRDKVNVANVSAKLESDTTLKIEAERVGGIVDYVERGAGELAAEAEDGSRYSSTSHEKKVNLDIDHHTKGERRFFREIMHAIGRLLPK</sequence>
<organism evidence="1 2">
    <name type="scientific">Methyloceanibacter stevinii</name>
    <dbReference type="NCBI Taxonomy" id="1774970"/>
    <lineage>
        <taxon>Bacteria</taxon>
        <taxon>Pseudomonadati</taxon>
        <taxon>Pseudomonadota</taxon>
        <taxon>Alphaproteobacteria</taxon>
        <taxon>Hyphomicrobiales</taxon>
        <taxon>Hyphomicrobiaceae</taxon>
        <taxon>Methyloceanibacter</taxon>
    </lineage>
</organism>
<dbReference type="AlphaFoldDB" id="A0A1E3VMH5"/>
<dbReference type="EMBL" id="LPWE01000012">
    <property type="protein sequence ID" value="ODR94714.1"/>
    <property type="molecule type" value="Genomic_DNA"/>
</dbReference>
<reference evidence="1 2" key="1">
    <citation type="journal article" date="2016" name="Environ. Microbiol.">
        <title>New Methyloceanibacter diversity from North Sea sediments includes methanotroph containing solely the soluble methane monooxygenase.</title>
        <authorList>
            <person name="Vekeman B."/>
            <person name="Kerckhof F.M."/>
            <person name="Cremers G."/>
            <person name="de Vos P."/>
            <person name="Vandamme P."/>
            <person name="Boon N."/>
            <person name="Op den Camp H.J."/>
            <person name="Heylen K."/>
        </authorList>
    </citation>
    <scope>NUCLEOTIDE SEQUENCE [LARGE SCALE GENOMIC DNA]</scope>
    <source>
        <strain evidence="1 2">R-67176</strain>
    </source>
</reference>
<gene>
    <name evidence="1" type="ORF">AUC70_08910</name>
</gene>
<dbReference type="STRING" id="1774970.AUC70_08910"/>
<keyword evidence="2" id="KW-1185">Reference proteome</keyword>
<accession>A0A1E3VMH5</accession>
<evidence type="ECO:0000313" key="1">
    <source>
        <dbReference type="EMBL" id="ODR94714.1"/>
    </source>
</evidence>
<comment type="caution">
    <text evidence="1">The sequence shown here is derived from an EMBL/GenBank/DDBJ whole genome shotgun (WGS) entry which is preliminary data.</text>
</comment>
<evidence type="ECO:0000313" key="2">
    <source>
        <dbReference type="Proteomes" id="UP000094172"/>
    </source>
</evidence>
<dbReference type="Proteomes" id="UP000094172">
    <property type="component" value="Unassembled WGS sequence"/>
</dbReference>
<name>A0A1E3VMH5_9HYPH</name>